<gene>
    <name evidence="7" type="ORF">RCOM_0716160</name>
</gene>
<name>B9SBD7_RICCO</name>
<evidence type="ECO:0000256" key="1">
    <source>
        <dbReference type="ARBA" id="ARBA00000900"/>
    </source>
</evidence>
<dbReference type="GO" id="GO:0061630">
    <property type="term" value="F:ubiquitin protein ligase activity"/>
    <property type="evidence" value="ECO:0007669"/>
    <property type="project" value="UniProtKB-UniRule"/>
</dbReference>
<reference evidence="8" key="1">
    <citation type="journal article" date="2010" name="Nat. Biotechnol.">
        <title>Draft genome sequence of the oilseed species Ricinus communis.</title>
        <authorList>
            <person name="Chan A.P."/>
            <person name="Crabtree J."/>
            <person name="Zhao Q."/>
            <person name="Lorenzi H."/>
            <person name="Orvis J."/>
            <person name="Puiu D."/>
            <person name="Melake-Berhan A."/>
            <person name="Jones K.M."/>
            <person name="Redman J."/>
            <person name="Chen G."/>
            <person name="Cahoon E.B."/>
            <person name="Gedil M."/>
            <person name="Stanke M."/>
            <person name="Haas B.J."/>
            <person name="Wortman J.R."/>
            <person name="Fraser-Liggett C.M."/>
            <person name="Ravel J."/>
            <person name="Rabinowicz P.D."/>
        </authorList>
    </citation>
    <scope>NUCLEOTIDE SEQUENCE [LARGE SCALE GENOMIC DNA]</scope>
    <source>
        <strain evidence="8">cv. Hale</strain>
    </source>
</reference>
<dbReference type="EMBL" id="EQ973914">
    <property type="protein sequence ID" value="EEF39022.1"/>
    <property type="molecule type" value="Genomic_DNA"/>
</dbReference>
<dbReference type="SUPFAM" id="SSF57850">
    <property type="entry name" value="RING/U-box"/>
    <property type="match status" value="1"/>
</dbReference>
<dbReference type="Gene3D" id="3.30.40.10">
    <property type="entry name" value="Zinc/RING finger domain, C3HC4 (zinc finger)"/>
    <property type="match status" value="1"/>
</dbReference>
<dbReference type="InterPro" id="IPR016024">
    <property type="entry name" value="ARM-type_fold"/>
</dbReference>
<dbReference type="AlphaFoldDB" id="B9SBD7"/>
<protein>
    <recommendedName>
        <fullName evidence="5 6">U-box domain-containing protein</fullName>
        <ecNumber evidence="5">2.3.2.27</ecNumber>
    </recommendedName>
    <alternativeName>
        <fullName evidence="5">RING-type E3 ubiquitin transferase PUB</fullName>
    </alternativeName>
</protein>
<dbReference type="InterPro" id="IPR003613">
    <property type="entry name" value="Ubox_domain"/>
</dbReference>
<keyword evidence="3 5" id="KW-0808">Transferase</keyword>
<dbReference type="InParanoid" id="B9SBD7"/>
<dbReference type="EC" id="2.3.2.27" evidence="5"/>
<evidence type="ECO:0000313" key="8">
    <source>
        <dbReference type="Proteomes" id="UP000008311"/>
    </source>
</evidence>
<evidence type="ECO:0000256" key="3">
    <source>
        <dbReference type="ARBA" id="ARBA00022679"/>
    </source>
</evidence>
<dbReference type="InterPro" id="IPR011989">
    <property type="entry name" value="ARM-like"/>
</dbReference>
<dbReference type="SMART" id="SM00504">
    <property type="entry name" value="Ubox"/>
    <property type="match status" value="1"/>
</dbReference>
<evidence type="ECO:0000256" key="5">
    <source>
        <dbReference type="RuleBase" id="RU369093"/>
    </source>
</evidence>
<feature type="domain" description="U-box" evidence="6">
    <location>
        <begin position="10"/>
        <end position="85"/>
    </location>
</feature>
<dbReference type="UniPathway" id="UPA00143"/>
<dbReference type="InterPro" id="IPR045210">
    <property type="entry name" value="RING-Ubox_PUB"/>
</dbReference>
<evidence type="ECO:0000313" key="7">
    <source>
        <dbReference type="EMBL" id="EEF39022.1"/>
    </source>
</evidence>
<dbReference type="InterPro" id="IPR045185">
    <property type="entry name" value="PUB22/23/24-like"/>
</dbReference>
<dbReference type="OrthoDB" id="10064100at2759"/>
<dbReference type="Pfam" id="PF04564">
    <property type="entry name" value="U-box"/>
    <property type="match status" value="1"/>
</dbReference>
<dbReference type="Pfam" id="PF25598">
    <property type="entry name" value="ARM_PUB"/>
    <property type="match status" value="1"/>
</dbReference>
<dbReference type="PROSITE" id="PS51698">
    <property type="entry name" value="U_BOX"/>
    <property type="match status" value="1"/>
</dbReference>
<dbReference type="InterPro" id="IPR013083">
    <property type="entry name" value="Znf_RING/FYVE/PHD"/>
</dbReference>
<dbReference type="PANTHER" id="PTHR22849:SF164">
    <property type="entry name" value="U-BOX DOMAIN-CONTAINING PROTEIN"/>
    <property type="match status" value="1"/>
</dbReference>
<evidence type="ECO:0000256" key="2">
    <source>
        <dbReference type="ARBA" id="ARBA00004906"/>
    </source>
</evidence>
<dbReference type="Gene3D" id="1.25.10.10">
    <property type="entry name" value="Leucine-rich Repeat Variant"/>
    <property type="match status" value="1"/>
</dbReference>
<accession>B9SBD7</accession>
<dbReference type="SUPFAM" id="SSF48371">
    <property type="entry name" value="ARM repeat"/>
    <property type="match status" value="1"/>
</dbReference>
<dbReference type="Proteomes" id="UP000008311">
    <property type="component" value="Unassembled WGS sequence"/>
</dbReference>
<dbReference type="PANTHER" id="PTHR22849">
    <property type="entry name" value="WDSAM1 PROTEIN"/>
    <property type="match status" value="1"/>
</dbReference>
<proteinExistence type="predicted"/>
<comment type="function">
    <text evidence="5">Functions as an E3 ubiquitin ligase.</text>
</comment>
<sequence length="407" mass="45706">MDNLQLESLDVPSFFICPISLQMMKDPVTICTGMTFDRESIQKWLFSYNHITCPITKQPLSDFSLIPNSNLLRLIQSWQVHDSSYRKSIEQQRQAKHDAFIPLRVVLEEIKQPHLHVKSLRKIKTLICDRTFFTGDDVLYSSVASLIVKSESSITGHDHSSILIDEAVSVLCLLKPSDETLKIVSQNGNGLLIDSLCTIMTKYQYDQPRTQAAVILKSIFKVVDGIYKEGLKADFFESIAEILKDQNSKQGSMAVLTILTEVLQFGKNKEKAIKGGLVPVLVELLAEKNEKPACEMMLFALENLCRKAEGRAAFLAHPMGVAAVLSKILRVSHVGNYKAISLLLWIFRFCKSNEIAEEFMEVGGVAKVFMLVQTGCDSKTQGKAWELLGFHKKIWGKSPCFPSSIRD</sequence>
<dbReference type="eggNOG" id="ENOG502RB29">
    <property type="taxonomic scope" value="Eukaryota"/>
</dbReference>
<dbReference type="KEGG" id="rcu:8263482"/>
<comment type="pathway">
    <text evidence="2 5">Protein modification; protein ubiquitination.</text>
</comment>
<organism evidence="7 8">
    <name type="scientific">Ricinus communis</name>
    <name type="common">Castor bean</name>
    <dbReference type="NCBI Taxonomy" id="3988"/>
    <lineage>
        <taxon>Eukaryota</taxon>
        <taxon>Viridiplantae</taxon>
        <taxon>Streptophyta</taxon>
        <taxon>Embryophyta</taxon>
        <taxon>Tracheophyta</taxon>
        <taxon>Spermatophyta</taxon>
        <taxon>Magnoliopsida</taxon>
        <taxon>eudicotyledons</taxon>
        <taxon>Gunneridae</taxon>
        <taxon>Pentapetalae</taxon>
        <taxon>rosids</taxon>
        <taxon>fabids</taxon>
        <taxon>Malpighiales</taxon>
        <taxon>Euphorbiaceae</taxon>
        <taxon>Acalyphoideae</taxon>
        <taxon>Acalypheae</taxon>
        <taxon>Ricinus</taxon>
    </lineage>
</organism>
<evidence type="ECO:0000259" key="6">
    <source>
        <dbReference type="PROSITE" id="PS51698"/>
    </source>
</evidence>
<comment type="catalytic activity">
    <reaction evidence="1 5">
        <text>S-ubiquitinyl-[E2 ubiquitin-conjugating enzyme]-L-cysteine + [acceptor protein]-L-lysine = [E2 ubiquitin-conjugating enzyme]-L-cysteine + N(6)-ubiquitinyl-[acceptor protein]-L-lysine.</text>
        <dbReference type="EC" id="2.3.2.27"/>
    </reaction>
</comment>
<dbReference type="InterPro" id="IPR058678">
    <property type="entry name" value="ARM_PUB"/>
</dbReference>
<evidence type="ECO:0000256" key="4">
    <source>
        <dbReference type="ARBA" id="ARBA00022786"/>
    </source>
</evidence>
<keyword evidence="8" id="KW-1185">Reference proteome</keyword>
<dbReference type="OMA" id="VAQEFME"/>
<keyword evidence="7" id="KW-0436">Ligase</keyword>
<keyword evidence="4 5" id="KW-0833">Ubl conjugation pathway</keyword>
<dbReference type="GO" id="GO:0016567">
    <property type="term" value="P:protein ubiquitination"/>
    <property type="evidence" value="ECO:0007669"/>
    <property type="project" value="UniProtKB-UniRule"/>
</dbReference>
<dbReference type="CDD" id="cd16664">
    <property type="entry name" value="RING-Ubox_PUB"/>
    <property type="match status" value="1"/>
</dbReference>
<dbReference type="GO" id="GO:0016874">
    <property type="term" value="F:ligase activity"/>
    <property type="evidence" value="ECO:0007669"/>
    <property type="project" value="UniProtKB-KW"/>
</dbReference>